<accession>A0A1M7AEA1</accession>
<reference evidence="2" key="1">
    <citation type="submission" date="2016-11" db="EMBL/GenBank/DDBJ databases">
        <authorList>
            <person name="Varghese N."/>
            <person name="Submissions S."/>
        </authorList>
    </citation>
    <scope>NUCLEOTIDE SEQUENCE [LARGE SCALE GENOMIC DNA]</scope>
    <source>
        <strain evidence="2">DSM 26899</strain>
    </source>
</reference>
<organism evidence="1 2">
    <name type="scientific">Chryseobacterium polytrichastri</name>
    <dbReference type="NCBI Taxonomy" id="1302687"/>
    <lineage>
        <taxon>Bacteria</taxon>
        <taxon>Pseudomonadati</taxon>
        <taxon>Bacteroidota</taxon>
        <taxon>Flavobacteriia</taxon>
        <taxon>Flavobacteriales</taxon>
        <taxon>Weeksellaceae</taxon>
        <taxon>Chryseobacterium group</taxon>
        <taxon>Chryseobacterium</taxon>
    </lineage>
</organism>
<keyword evidence="2" id="KW-1185">Reference proteome</keyword>
<evidence type="ECO:0000313" key="1">
    <source>
        <dbReference type="EMBL" id="SHL41123.1"/>
    </source>
</evidence>
<dbReference type="AlphaFoldDB" id="A0A1M7AEA1"/>
<dbReference type="OrthoDB" id="1258604at2"/>
<dbReference type="EMBL" id="FRAV01000017">
    <property type="protein sequence ID" value="SHL41123.1"/>
    <property type="molecule type" value="Genomic_DNA"/>
</dbReference>
<dbReference type="Proteomes" id="UP000184364">
    <property type="component" value="Unassembled WGS sequence"/>
</dbReference>
<gene>
    <name evidence="1" type="ORF">SAMN05444267_101766</name>
</gene>
<proteinExistence type="predicted"/>
<name>A0A1M7AEA1_9FLAO</name>
<sequence length="214" mass="25621">MKSFCSILCIFFYALLLSQNNKLQQYRNSYCLKNCSKYKKEQKWITDKNPPPAPQRGVYPVFKQAFSIPLNVRKTIYPFDNYDTMYVVSPNFVTETNEPRNYLENKFHNKTRIITSAELDKLSDILFNYYLFNDIYRTGFTSNESYKCIQDSFPSIILLFMRKGKFEKYIAFPDKGKDRYNFTDNEYSNFDMSKDKEKKILELFKHDITPYKCN</sequence>
<dbReference type="RefSeq" id="WP_073293154.1">
    <property type="nucleotide sequence ID" value="NZ_FRAV01000017.1"/>
</dbReference>
<evidence type="ECO:0000313" key="2">
    <source>
        <dbReference type="Proteomes" id="UP000184364"/>
    </source>
</evidence>
<protein>
    <submittedName>
        <fullName evidence="1">Uncharacterized protein</fullName>
    </submittedName>
</protein>